<evidence type="ECO:0000313" key="1">
    <source>
        <dbReference type="EMBL" id="MCI4659666.1"/>
    </source>
</evidence>
<accession>A0AA41QXV6</accession>
<evidence type="ECO:0000313" key="2">
    <source>
        <dbReference type="Proteomes" id="UP001165341"/>
    </source>
</evidence>
<dbReference type="Proteomes" id="UP001165341">
    <property type="component" value="Unassembled WGS sequence"/>
</dbReference>
<protein>
    <submittedName>
        <fullName evidence="1">Uncharacterized protein</fullName>
    </submittedName>
</protein>
<dbReference type="AlphaFoldDB" id="A0AA41QXV6"/>
<organism evidence="1 2">
    <name type="scientific">Cryobacterium zhongshanensis</name>
    <dbReference type="NCBI Taxonomy" id="2928153"/>
    <lineage>
        <taxon>Bacteria</taxon>
        <taxon>Bacillati</taxon>
        <taxon>Actinomycetota</taxon>
        <taxon>Actinomycetes</taxon>
        <taxon>Micrococcales</taxon>
        <taxon>Microbacteriaceae</taxon>
        <taxon>Cryobacterium</taxon>
    </lineage>
</organism>
<sequence length="182" mass="19947">MANAHKTLTENLRRLTDPASGADEIETKDALAWIDAAIAALESLPTSPPGETEREALVARMHARNEFDYDECDHGTYTGGPSNGEPYAMCERQADSLIADGYVHAIEPLPAQVAFAPVENWEVWETGQPNGSGVIEPSDNREWFSADRVTHHRRVHTFIGPWEPIGPPVLDDSPIDQGPNHG</sequence>
<keyword evidence="2" id="KW-1185">Reference proteome</keyword>
<comment type="caution">
    <text evidence="1">The sequence shown here is derived from an EMBL/GenBank/DDBJ whole genome shotgun (WGS) entry which is preliminary data.</text>
</comment>
<name>A0AA41QXV6_9MICO</name>
<dbReference type="RefSeq" id="WP_243013157.1">
    <property type="nucleotide sequence ID" value="NZ_JALGAR010000006.1"/>
</dbReference>
<reference evidence="1" key="1">
    <citation type="submission" date="2022-03" db="EMBL/GenBank/DDBJ databases">
        <title>Cryobacterium sp. nov. strain ZS14-85, isolated from Antarctic soil.</title>
        <authorList>
            <person name="Li J."/>
            <person name="Niu G."/>
        </authorList>
    </citation>
    <scope>NUCLEOTIDE SEQUENCE</scope>
    <source>
        <strain evidence="1">ZS14-85</strain>
    </source>
</reference>
<proteinExistence type="predicted"/>
<gene>
    <name evidence="1" type="ORF">MQH31_17820</name>
</gene>
<dbReference type="EMBL" id="JALGAR010000006">
    <property type="protein sequence ID" value="MCI4659666.1"/>
    <property type="molecule type" value="Genomic_DNA"/>
</dbReference>